<keyword evidence="2 8" id="KW-1134">Transmembrane beta strand</keyword>
<feature type="domain" description="POTRA" evidence="10">
    <location>
        <begin position="24"/>
        <end position="91"/>
    </location>
</feature>
<dbReference type="HAMAP" id="MF_01430">
    <property type="entry name" value="OM_assembly_BamA"/>
    <property type="match status" value="1"/>
</dbReference>
<feature type="chain" id="PRO_5044934577" description="Outer membrane protein assembly factor BamA" evidence="8">
    <location>
        <begin position="21"/>
        <end position="806"/>
    </location>
</feature>
<accession>A0ABV9QP70</accession>
<comment type="function">
    <text evidence="8">Part of the outer membrane protein assembly complex, which is involved in assembly and insertion of beta-barrel proteins into the outer membrane.</text>
</comment>
<evidence type="ECO:0000256" key="9">
    <source>
        <dbReference type="NCBIfam" id="TIGR03303"/>
    </source>
</evidence>
<keyword evidence="5 8" id="KW-0677">Repeat</keyword>
<keyword evidence="4 8" id="KW-0732">Signal</keyword>
<dbReference type="Gene3D" id="2.40.160.50">
    <property type="entry name" value="membrane protein fhac: a member of the omp85/tpsb transporter family"/>
    <property type="match status" value="1"/>
</dbReference>
<dbReference type="EMBL" id="JBHSHD010000003">
    <property type="protein sequence ID" value="MFC4819123.1"/>
    <property type="molecule type" value="Genomic_DNA"/>
</dbReference>
<gene>
    <name evidence="8 11" type="primary">bamA</name>
    <name evidence="11" type="ORF">ACFO6Q_02235</name>
</gene>
<comment type="caution">
    <text evidence="11">The sequence shown here is derived from an EMBL/GenBank/DDBJ whole genome shotgun (WGS) entry which is preliminary data.</text>
</comment>
<dbReference type="RefSeq" id="WP_380018868.1">
    <property type="nucleotide sequence ID" value="NZ_JBHSHD010000003.1"/>
</dbReference>
<dbReference type="InterPro" id="IPR000184">
    <property type="entry name" value="Bac_surfAg_D15"/>
</dbReference>
<feature type="domain" description="POTRA" evidence="10">
    <location>
        <begin position="92"/>
        <end position="172"/>
    </location>
</feature>
<feature type="signal peptide" evidence="8">
    <location>
        <begin position="1"/>
        <end position="20"/>
    </location>
</feature>
<feature type="domain" description="POTRA" evidence="10">
    <location>
        <begin position="347"/>
        <end position="421"/>
    </location>
</feature>
<dbReference type="InterPro" id="IPR010827">
    <property type="entry name" value="BamA/TamA_POTRA"/>
</dbReference>
<feature type="domain" description="POTRA" evidence="10">
    <location>
        <begin position="266"/>
        <end position="344"/>
    </location>
</feature>
<feature type="domain" description="POTRA" evidence="10">
    <location>
        <begin position="175"/>
        <end position="263"/>
    </location>
</feature>
<keyword evidence="3 8" id="KW-0812">Transmembrane</keyword>
<evidence type="ECO:0000256" key="6">
    <source>
        <dbReference type="ARBA" id="ARBA00023136"/>
    </source>
</evidence>
<comment type="subunit">
    <text evidence="8">Part of the Bam complex.</text>
</comment>
<evidence type="ECO:0000256" key="2">
    <source>
        <dbReference type="ARBA" id="ARBA00022452"/>
    </source>
</evidence>
<evidence type="ECO:0000313" key="12">
    <source>
        <dbReference type="Proteomes" id="UP001595886"/>
    </source>
</evidence>
<dbReference type="Pfam" id="PF07244">
    <property type="entry name" value="POTRA"/>
    <property type="match status" value="5"/>
</dbReference>
<dbReference type="InterPro" id="IPR023707">
    <property type="entry name" value="OM_assembly_BamA"/>
</dbReference>
<evidence type="ECO:0000256" key="1">
    <source>
        <dbReference type="ARBA" id="ARBA00004370"/>
    </source>
</evidence>
<dbReference type="PROSITE" id="PS51779">
    <property type="entry name" value="POTRA"/>
    <property type="match status" value="5"/>
</dbReference>
<reference evidence="12" key="1">
    <citation type="journal article" date="2019" name="Int. J. Syst. Evol. Microbiol.">
        <title>The Global Catalogue of Microorganisms (GCM) 10K type strain sequencing project: providing services to taxonomists for standard genome sequencing and annotation.</title>
        <authorList>
            <consortium name="The Broad Institute Genomics Platform"/>
            <consortium name="The Broad Institute Genome Sequencing Center for Infectious Disease"/>
            <person name="Wu L."/>
            <person name="Ma J."/>
        </authorList>
    </citation>
    <scope>NUCLEOTIDE SEQUENCE [LARGE SCALE GENOMIC DNA]</scope>
    <source>
        <strain evidence="12">CCUG 30340</strain>
    </source>
</reference>
<evidence type="ECO:0000256" key="8">
    <source>
        <dbReference type="HAMAP-Rule" id="MF_01430"/>
    </source>
</evidence>
<evidence type="ECO:0000256" key="3">
    <source>
        <dbReference type="ARBA" id="ARBA00022692"/>
    </source>
</evidence>
<dbReference type="Gene3D" id="3.10.20.310">
    <property type="entry name" value="membrane protein fhac"/>
    <property type="match status" value="5"/>
</dbReference>
<evidence type="ECO:0000256" key="4">
    <source>
        <dbReference type="ARBA" id="ARBA00022729"/>
    </source>
</evidence>
<dbReference type="InterPro" id="IPR034746">
    <property type="entry name" value="POTRA"/>
</dbReference>
<dbReference type="InterPro" id="IPR039910">
    <property type="entry name" value="D15-like"/>
</dbReference>
<protein>
    <recommendedName>
        <fullName evidence="8 9">Outer membrane protein assembly factor BamA</fullName>
    </recommendedName>
</protein>
<dbReference type="PIRSF" id="PIRSF006076">
    <property type="entry name" value="OM_assembly_OMP85"/>
    <property type="match status" value="1"/>
</dbReference>
<dbReference type="Proteomes" id="UP001595886">
    <property type="component" value="Unassembled WGS sequence"/>
</dbReference>
<dbReference type="NCBIfam" id="TIGR03303">
    <property type="entry name" value="OM_YaeT"/>
    <property type="match status" value="1"/>
</dbReference>
<name>A0ABV9QP70_9GAMM</name>
<evidence type="ECO:0000256" key="5">
    <source>
        <dbReference type="ARBA" id="ARBA00022737"/>
    </source>
</evidence>
<evidence type="ECO:0000313" key="11">
    <source>
        <dbReference type="EMBL" id="MFC4819123.1"/>
    </source>
</evidence>
<dbReference type="PANTHER" id="PTHR12815">
    <property type="entry name" value="SORTING AND ASSEMBLY MACHINERY SAMM50 PROTEIN FAMILY MEMBER"/>
    <property type="match status" value="1"/>
</dbReference>
<dbReference type="Pfam" id="PF01103">
    <property type="entry name" value="Omp85"/>
    <property type="match status" value="1"/>
</dbReference>
<keyword evidence="6 8" id="KW-0472">Membrane</keyword>
<dbReference type="PANTHER" id="PTHR12815:SF23">
    <property type="entry name" value="OUTER MEMBRANE PROTEIN ASSEMBLY FACTOR BAMA"/>
    <property type="match status" value="1"/>
</dbReference>
<organism evidence="11 12">
    <name type="scientific">Dokdonella ginsengisoli</name>
    <dbReference type="NCBI Taxonomy" id="363846"/>
    <lineage>
        <taxon>Bacteria</taxon>
        <taxon>Pseudomonadati</taxon>
        <taxon>Pseudomonadota</taxon>
        <taxon>Gammaproteobacteria</taxon>
        <taxon>Lysobacterales</taxon>
        <taxon>Rhodanobacteraceae</taxon>
        <taxon>Dokdonella</taxon>
    </lineage>
</organism>
<comment type="similarity">
    <text evidence="8">Belongs to the BamA family.</text>
</comment>
<evidence type="ECO:0000259" key="10">
    <source>
        <dbReference type="PROSITE" id="PS51779"/>
    </source>
</evidence>
<keyword evidence="7 8" id="KW-0998">Cell outer membrane</keyword>
<keyword evidence="12" id="KW-1185">Reference proteome</keyword>
<sequence precursor="true">MKRIAALFLLAWFAVQDASAFDAFTISDIRVEGLSRIAPGTVFTYLPVEKGDTLTGDRAEQAIRALYKTGFFSDVQLARQGEILVVTLKERPQISKIAIRGNKDIKEEDLLKGLKGIGMAEGEAFDELKLNEIQNELTKQYYNRGKYNVSVKTAKVNLDRNRVEVAINIAEGKPARIKHLNVVGNKSFSDKDIKSEFESNTSNWTSWYSKDDQYSKEKFSGDLEKLQSYYMDRGYADFNVDSAQVGISPDKRKMYVVANVTEGEVYKINDIKLTGTLVLNEDDLRKLVQIKVGDTFSRKQIEQSVDAITSALSNIGYAFAEVQPIPAIDKEKREVGLNFFIVPGKRVYVRQIVFKGNVHTRDDVLRREMRQLEGSWYSQAAIDRSKIRLQRLGFFRTVNIDTPKVPGTDDQVDLTIAVEEQNSGAFTFGLGYGQVQGVIASISVTQNNFLGSGDRISVMAQQSGIIKSYGVSYFEPYLTDDGIGLGYNLRHTRYDAGENNLASYYSNTDSFDIYLSFPITESDTINTQLGVNKTSIRASPYYTPPAIIDYLDNLGHNTFHAWNMQLSWAHDTRNRYWNPTRGSLQQVSLEATLPGSTVEYFKINYQYNQYLRLTNSLTFLGKVKIGYGDTYNDPKSVLADPNAVGHDRYIPNIGGLPFFENFYAGGVSDVRGFRDNTLGPYTVFDPELCPPSNKDCRLPLGGSFKTVASAEIIFPTPFVKENDDSTRLSAFLDVGNVFKNNLCNVNLLKDCGGYKSWSADQLRASVGLSFQWRAPVGPIVINIARPIRKKEGDDTEVIQFTFGNTF</sequence>
<comment type="subcellular location">
    <subcellularLocation>
        <location evidence="8">Cell outer membrane</location>
    </subcellularLocation>
    <subcellularLocation>
        <location evidence="1">Membrane</location>
    </subcellularLocation>
</comment>
<proteinExistence type="inferred from homology"/>
<evidence type="ECO:0000256" key="7">
    <source>
        <dbReference type="ARBA" id="ARBA00023237"/>
    </source>
</evidence>